<evidence type="ECO:0000256" key="2">
    <source>
        <dbReference type="ARBA" id="ARBA00022801"/>
    </source>
</evidence>
<evidence type="ECO:0000313" key="9">
    <source>
        <dbReference type="Proteomes" id="UP001431209"/>
    </source>
</evidence>
<evidence type="ECO:0000256" key="5">
    <source>
        <dbReference type="SAM" id="MobiDB-lite"/>
    </source>
</evidence>
<dbReference type="InterPro" id="IPR027417">
    <property type="entry name" value="P-loop_NTPase"/>
</dbReference>
<dbReference type="Proteomes" id="UP001431209">
    <property type="component" value="Unassembled WGS sequence"/>
</dbReference>
<dbReference type="SMART" id="SM00490">
    <property type="entry name" value="HELICc"/>
    <property type="match status" value="1"/>
</dbReference>
<dbReference type="InterPro" id="IPR001650">
    <property type="entry name" value="Helicase_C-like"/>
</dbReference>
<dbReference type="GO" id="GO:0003676">
    <property type="term" value="F:nucleic acid binding"/>
    <property type="evidence" value="ECO:0007669"/>
    <property type="project" value="InterPro"/>
</dbReference>
<dbReference type="SMART" id="SM00487">
    <property type="entry name" value="DEXDc"/>
    <property type="match status" value="1"/>
</dbReference>
<feature type="domain" description="Helicase ATP-binding" evidence="6">
    <location>
        <begin position="132"/>
        <end position="357"/>
    </location>
</feature>
<dbReference type="CDD" id="cd00268">
    <property type="entry name" value="DEADc"/>
    <property type="match status" value="1"/>
</dbReference>
<name>A0AAW2YRJ2_9EUKA</name>
<dbReference type="Pfam" id="PF00271">
    <property type="entry name" value="Helicase_C"/>
    <property type="match status" value="1"/>
</dbReference>
<keyword evidence="4" id="KW-0067">ATP-binding</keyword>
<feature type="compositionally biased region" description="Basic and acidic residues" evidence="5">
    <location>
        <begin position="464"/>
        <end position="473"/>
    </location>
</feature>
<comment type="caution">
    <text evidence="8">The sequence shown here is derived from an EMBL/GenBank/DDBJ whole genome shotgun (WGS) entry which is preliminary data.</text>
</comment>
<evidence type="ECO:0000259" key="7">
    <source>
        <dbReference type="PROSITE" id="PS51194"/>
    </source>
</evidence>
<dbReference type="InterPro" id="IPR044742">
    <property type="entry name" value="DEAD/DEAH_RhlB"/>
</dbReference>
<keyword evidence="9" id="KW-1185">Reference proteome</keyword>
<dbReference type="PROSITE" id="PS51192">
    <property type="entry name" value="HELICASE_ATP_BIND_1"/>
    <property type="match status" value="1"/>
</dbReference>
<keyword evidence="2" id="KW-0378">Hydrolase</keyword>
<accession>A0AAW2YRJ2</accession>
<dbReference type="Gene3D" id="3.40.50.300">
    <property type="entry name" value="P-loop containing nucleotide triphosphate hydrolases"/>
    <property type="match status" value="2"/>
</dbReference>
<dbReference type="EMBL" id="JAOPGA020000568">
    <property type="protein sequence ID" value="KAL0479498.1"/>
    <property type="molecule type" value="Genomic_DNA"/>
</dbReference>
<keyword evidence="3 8" id="KW-0347">Helicase</keyword>
<evidence type="ECO:0000256" key="1">
    <source>
        <dbReference type="ARBA" id="ARBA00022741"/>
    </source>
</evidence>
<dbReference type="PANTHER" id="PTHR47959">
    <property type="entry name" value="ATP-DEPENDENT RNA HELICASE RHLE-RELATED"/>
    <property type="match status" value="1"/>
</dbReference>
<dbReference type="AlphaFoldDB" id="A0AAW2YRJ2"/>
<dbReference type="PANTHER" id="PTHR47959:SF14">
    <property type="entry name" value="DEAD-BOX ATP-DEPENDENT RNA HELICASE 28"/>
    <property type="match status" value="1"/>
</dbReference>
<dbReference type="InterPro" id="IPR014001">
    <property type="entry name" value="Helicase_ATP-bd"/>
</dbReference>
<protein>
    <submittedName>
        <fullName evidence="8">DEAD box RNA helicase</fullName>
    </submittedName>
</protein>
<feature type="domain" description="Helicase C-terminal" evidence="7">
    <location>
        <begin position="390"/>
        <end position="574"/>
    </location>
</feature>
<evidence type="ECO:0000313" key="8">
    <source>
        <dbReference type="EMBL" id="KAL0479498.1"/>
    </source>
</evidence>
<dbReference type="InterPro" id="IPR050079">
    <property type="entry name" value="DEAD_box_RNA_helicase"/>
</dbReference>
<gene>
    <name evidence="8" type="ORF">AKO1_007643</name>
</gene>
<organism evidence="8 9">
    <name type="scientific">Acrasis kona</name>
    <dbReference type="NCBI Taxonomy" id="1008807"/>
    <lineage>
        <taxon>Eukaryota</taxon>
        <taxon>Discoba</taxon>
        <taxon>Heterolobosea</taxon>
        <taxon>Tetramitia</taxon>
        <taxon>Eutetramitia</taxon>
        <taxon>Acrasidae</taxon>
        <taxon>Acrasis</taxon>
    </lineage>
</organism>
<dbReference type="InterPro" id="IPR011545">
    <property type="entry name" value="DEAD/DEAH_box_helicase_dom"/>
</dbReference>
<dbReference type="GO" id="GO:0016787">
    <property type="term" value="F:hydrolase activity"/>
    <property type="evidence" value="ECO:0007669"/>
    <property type="project" value="UniProtKB-KW"/>
</dbReference>
<dbReference type="GO" id="GO:0005829">
    <property type="term" value="C:cytosol"/>
    <property type="evidence" value="ECO:0007669"/>
    <property type="project" value="TreeGrafter"/>
</dbReference>
<evidence type="ECO:0000256" key="3">
    <source>
        <dbReference type="ARBA" id="ARBA00022806"/>
    </source>
</evidence>
<dbReference type="GO" id="GO:0005524">
    <property type="term" value="F:ATP binding"/>
    <property type="evidence" value="ECO:0007669"/>
    <property type="project" value="UniProtKB-KW"/>
</dbReference>
<dbReference type="GO" id="GO:0003724">
    <property type="term" value="F:RNA helicase activity"/>
    <property type="evidence" value="ECO:0007669"/>
    <property type="project" value="TreeGrafter"/>
</dbReference>
<evidence type="ECO:0000256" key="4">
    <source>
        <dbReference type="ARBA" id="ARBA00022840"/>
    </source>
</evidence>
<feature type="region of interest" description="Disordered" evidence="5">
    <location>
        <begin position="454"/>
        <end position="473"/>
    </location>
</feature>
<keyword evidence="1" id="KW-0547">Nucleotide-binding</keyword>
<proteinExistence type="predicted"/>
<evidence type="ECO:0000259" key="6">
    <source>
        <dbReference type="PROSITE" id="PS51192"/>
    </source>
</evidence>
<sequence>MLRCSNSHILSWCKTSYPLRSVQPVPHKIFYRTTKRPTKASPKKIFGSSRTGLDNLTKEQVDDTIQESLERELRYGEFAGEVKEIDMMEQFGKDEVVAIKNWRNCGLRERMARAAVLNLDFRTPTEIQKHVIPLASKRYDVIASAETGTGKTAAYAFPILNNLIPRRLTELKNEYDRIEPMALIITPTKELAEQVTNHITQYISVATTRTTDPSLHVRVRSVIGGVSRITQMAVIRKGVDILVATPGRLLEILKGEHGPRLDANDPLRYDTKGRQLDLSKIEYFVVDECDRMLNMGFIADIKDLYSYLPRPNKNKEADVAQDFYIPQSRMQVMMFSATLSRGVEDLMMRFAPNHKLVNLNASMQVAPGIKHIQYVVSSILKKYSLLNYLLHRREFRRCQILIFARTRQKCDRLAERLNKSGQYAYAIHKGCSVADRSRAIQNFKDLNKIIPEEEHNNNHAYRRPRGDSGEVRPDDPVRILISTDVLARGIDVPDLPVVINYDVPNVPEDYVHRVGRTGRAGRSGKALLFVSAAPQIINLHHRKVEINELQQVQNIERFIRQRIERRKVPGKWYDNELQMVLNGNTTQNGIDASKRLPTVVEQAFKDSRSLGVEILSRKQEKFKKEIQSVRRKG</sequence>
<dbReference type="PROSITE" id="PS51194">
    <property type="entry name" value="HELICASE_CTER"/>
    <property type="match status" value="1"/>
</dbReference>
<dbReference type="SUPFAM" id="SSF52540">
    <property type="entry name" value="P-loop containing nucleoside triphosphate hydrolases"/>
    <property type="match status" value="1"/>
</dbReference>
<reference evidence="8 9" key="1">
    <citation type="submission" date="2024-03" db="EMBL/GenBank/DDBJ databases">
        <title>The Acrasis kona genome and developmental transcriptomes reveal deep origins of eukaryotic multicellular pathways.</title>
        <authorList>
            <person name="Sheikh S."/>
            <person name="Fu C.-J."/>
            <person name="Brown M.W."/>
            <person name="Baldauf S.L."/>
        </authorList>
    </citation>
    <scope>NUCLEOTIDE SEQUENCE [LARGE SCALE GENOMIC DNA]</scope>
    <source>
        <strain evidence="8 9">ATCC MYA-3509</strain>
    </source>
</reference>
<dbReference type="CDD" id="cd18787">
    <property type="entry name" value="SF2_C_DEAD"/>
    <property type="match status" value="1"/>
</dbReference>
<dbReference type="Pfam" id="PF00270">
    <property type="entry name" value="DEAD"/>
    <property type="match status" value="1"/>
</dbReference>